<dbReference type="InterPro" id="IPR036291">
    <property type="entry name" value="NAD(P)-bd_dom_sf"/>
</dbReference>
<dbReference type="GO" id="GO:0009361">
    <property type="term" value="C:succinate-CoA ligase complex (ADP-forming)"/>
    <property type="evidence" value="ECO:0007669"/>
    <property type="project" value="TreeGrafter"/>
</dbReference>
<dbReference type="InterPro" id="IPR005811">
    <property type="entry name" value="SUCC_ACL_C"/>
</dbReference>
<dbReference type="Gene3D" id="3.40.50.720">
    <property type="entry name" value="NAD(P)-binding Rossmann-like Domain"/>
    <property type="match status" value="1"/>
</dbReference>
<proteinExistence type="predicted"/>
<dbReference type="Gene3D" id="3.30.470.20">
    <property type="entry name" value="ATP-grasp fold, B domain"/>
    <property type="match status" value="1"/>
</dbReference>
<dbReference type="SUPFAM" id="SSF51735">
    <property type="entry name" value="NAD(P)-binding Rossmann-fold domains"/>
    <property type="match status" value="1"/>
</dbReference>
<dbReference type="STRING" id="1392247.A0A3N4KYG4"/>
<evidence type="ECO:0000259" key="1">
    <source>
        <dbReference type="SMART" id="SM00881"/>
    </source>
</evidence>
<dbReference type="GO" id="GO:0006099">
    <property type="term" value="P:tricarboxylic acid cycle"/>
    <property type="evidence" value="ECO:0007669"/>
    <property type="project" value="TreeGrafter"/>
</dbReference>
<dbReference type="AlphaFoldDB" id="A0A3N4KYG4"/>
<organism evidence="2 3">
    <name type="scientific">Morchella conica CCBAS932</name>
    <dbReference type="NCBI Taxonomy" id="1392247"/>
    <lineage>
        <taxon>Eukaryota</taxon>
        <taxon>Fungi</taxon>
        <taxon>Dikarya</taxon>
        <taxon>Ascomycota</taxon>
        <taxon>Pezizomycotina</taxon>
        <taxon>Pezizomycetes</taxon>
        <taxon>Pezizales</taxon>
        <taxon>Morchellaceae</taxon>
        <taxon>Morchella</taxon>
    </lineage>
</organism>
<dbReference type="Pfam" id="PF02629">
    <property type="entry name" value="CoA_binding"/>
    <property type="match status" value="1"/>
</dbReference>
<dbReference type="FunFam" id="3.40.50.261:FF:000001">
    <property type="entry name" value="Succinate--CoA ligase [ADP-forming] subunit beta"/>
    <property type="match status" value="1"/>
</dbReference>
<dbReference type="Pfam" id="PF00549">
    <property type="entry name" value="Ligase_CoA"/>
    <property type="match status" value="2"/>
</dbReference>
<feature type="domain" description="CoA-binding" evidence="1">
    <location>
        <begin position="47"/>
        <end position="142"/>
    </location>
</feature>
<evidence type="ECO:0000313" key="3">
    <source>
        <dbReference type="Proteomes" id="UP000277580"/>
    </source>
</evidence>
<dbReference type="PANTHER" id="PTHR11117:SF6">
    <property type="entry name" value="SYNTHETASE SUBUNIT ALPHA, PUTATIVE (AFU_ORTHOLOGUE AFUA_1G10830)-RELATED"/>
    <property type="match status" value="1"/>
</dbReference>
<accession>A0A3N4KYG4</accession>
<dbReference type="SUPFAM" id="SSF52210">
    <property type="entry name" value="Succinyl-CoA synthetase domains"/>
    <property type="match status" value="2"/>
</dbReference>
<protein>
    <submittedName>
        <fullName evidence="2">Succinyl-CoA synthetase subunit alpha</fullName>
    </submittedName>
</protein>
<dbReference type="GO" id="GO:0005739">
    <property type="term" value="C:mitochondrion"/>
    <property type="evidence" value="ECO:0007669"/>
    <property type="project" value="TreeGrafter"/>
</dbReference>
<evidence type="ECO:0000313" key="2">
    <source>
        <dbReference type="EMBL" id="RPB10795.1"/>
    </source>
</evidence>
<dbReference type="GO" id="GO:0004776">
    <property type="term" value="F:succinate-CoA ligase (GDP-forming) activity"/>
    <property type="evidence" value="ECO:0007669"/>
    <property type="project" value="TreeGrafter"/>
</dbReference>
<keyword evidence="3" id="KW-1185">Reference proteome</keyword>
<dbReference type="OrthoDB" id="1664372at2759"/>
<reference evidence="2 3" key="1">
    <citation type="journal article" date="2018" name="Nat. Ecol. Evol.">
        <title>Pezizomycetes genomes reveal the molecular basis of ectomycorrhizal truffle lifestyle.</title>
        <authorList>
            <person name="Murat C."/>
            <person name="Payen T."/>
            <person name="Noel B."/>
            <person name="Kuo A."/>
            <person name="Morin E."/>
            <person name="Chen J."/>
            <person name="Kohler A."/>
            <person name="Krizsan K."/>
            <person name="Balestrini R."/>
            <person name="Da Silva C."/>
            <person name="Montanini B."/>
            <person name="Hainaut M."/>
            <person name="Levati E."/>
            <person name="Barry K.W."/>
            <person name="Belfiori B."/>
            <person name="Cichocki N."/>
            <person name="Clum A."/>
            <person name="Dockter R.B."/>
            <person name="Fauchery L."/>
            <person name="Guy J."/>
            <person name="Iotti M."/>
            <person name="Le Tacon F."/>
            <person name="Lindquist E.A."/>
            <person name="Lipzen A."/>
            <person name="Malagnac F."/>
            <person name="Mello A."/>
            <person name="Molinier V."/>
            <person name="Miyauchi S."/>
            <person name="Poulain J."/>
            <person name="Riccioni C."/>
            <person name="Rubini A."/>
            <person name="Sitrit Y."/>
            <person name="Splivallo R."/>
            <person name="Traeger S."/>
            <person name="Wang M."/>
            <person name="Zifcakova L."/>
            <person name="Wipf D."/>
            <person name="Zambonelli A."/>
            <person name="Paolocci F."/>
            <person name="Nowrousian M."/>
            <person name="Ottonello S."/>
            <person name="Baldrian P."/>
            <person name="Spatafora J.W."/>
            <person name="Henrissat B."/>
            <person name="Nagy L.G."/>
            <person name="Aury J.M."/>
            <person name="Wincker P."/>
            <person name="Grigoriev I.V."/>
            <person name="Bonfante P."/>
            <person name="Martin F.M."/>
        </authorList>
    </citation>
    <scope>NUCLEOTIDE SEQUENCE [LARGE SCALE GENOMIC DNA]</scope>
    <source>
        <strain evidence="2 3">CCBAS932</strain>
    </source>
</reference>
<dbReference type="PANTHER" id="PTHR11117">
    <property type="entry name" value="SUCCINYL-COA LIGASE SUBUNIT ALPHA"/>
    <property type="match status" value="1"/>
</dbReference>
<sequence length="694" mass="74726">MQRFFEHRAVVSRLSVGARSYSTTQPKVPLIYRGGNDKYEKTLGNLKVGASTRVMYQGFTGKQATANALQSLDYGTQIVGGVSPNKRGAHLGLPLFPTMTEAMKYLKPDATAVFVAAQYAANAIKEAIEVEIPLVVAVAEHVPVHDIIEIHSMLKTQSKTRLIGANSPGIINPHTRTRIGFMPYPSFSSGCIGIVAKSGTLSYEAVSSTTRVNLGQSLVIGVGGDWLAGTTLVDGVKVLLEDKHTKGIIIIGEVGGNTELEVADILSSWKGERKPVMGLIGGVTTLGGRVMGHAGAIRGVGDVGASDKIKALESAGVVMVKDPAQFGPGMAKLLGFVPEVHSAGNLGILGRTVQKRDYHTSFRPLKYRSPIQHRSLHLRPSQAADILQETGIDTHEHLEAHESFTKDTAQKFGLSLTIDRSSSSPCFFVSSPSKPSLTGFAVDYNTDSLSHTAENIVKHLELPEWALEHIFPLLESLWQIFRTREAYNLSIASISVTPGNLSIEEESVEFVFDDAAFRSAGRQKDLHALRDIENEVEEELEAEKAGFAYVKLPGEGANIGTLVNGAGLSMNTCDVIVHHGGAPTNFLDTGGRATKETVKEGFRLLLKDQRVKAIIVNIFGGITMCDMIAEGIVIAFEELGVKVPVVVRLRGTNEDLGRKIIRESGLPLFAFDDLESAVKTVISLANEGSNAKIN</sequence>
<dbReference type="InterPro" id="IPR016102">
    <property type="entry name" value="Succinyl-CoA_synth-like"/>
</dbReference>
<gene>
    <name evidence="2" type="ORF">P167DRAFT_566343</name>
</gene>
<dbReference type="EMBL" id="ML119140">
    <property type="protein sequence ID" value="RPB10795.1"/>
    <property type="molecule type" value="Genomic_DNA"/>
</dbReference>
<dbReference type="Gene3D" id="3.40.50.261">
    <property type="entry name" value="Succinyl-CoA synthetase domains"/>
    <property type="match status" value="2"/>
</dbReference>
<dbReference type="Proteomes" id="UP000277580">
    <property type="component" value="Unassembled WGS sequence"/>
</dbReference>
<dbReference type="GO" id="GO:0004775">
    <property type="term" value="F:succinate-CoA ligase (ADP-forming) activity"/>
    <property type="evidence" value="ECO:0007669"/>
    <property type="project" value="TreeGrafter"/>
</dbReference>
<name>A0A3N4KYG4_9PEZI</name>
<dbReference type="PRINTS" id="PR01798">
    <property type="entry name" value="SCOASYNTHASE"/>
</dbReference>
<dbReference type="InParanoid" id="A0A3N4KYG4"/>
<dbReference type="SMART" id="SM00881">
    <property type="entry name" value="CoA_binding"/>
    <property type="match status" value="1"/>
</dbReference>
<dbReference type="InterPro" id="IPR003781">
    <property type="entry name" value="CoA-bd"/>
</dbReference>
<dbReference type="FunFam" id="3.40.50.720:FF:000340">
    <property type="entry name" value="Succinyl-CoA synthetase subunit alpha"/>
    <property type="match status" value="1"/>
</dbReference>